<keyword evidence="5 10" id="KW-0276">Fatty acid metabolism</keyword>
<dbReference type="InterPro" id="IPR001095">
    <property type="entry name" value="Acetyl_CoA_COase_a_su"/>
</dbReference>
<dbReference type="EC" id="2.1.3.15" evidence="10"/>
<comment type="subcellular location">
    <subcellularLocation>
        <location evidence="10">Cytoplasm</location>
    </subcellularLocation>
</comment>
<keyword evidence="8 10" id="KW-0275">Fatty acid biosynthesis</keyword>
<dbReference type="NCBIfam" id="NF004344">
    <property type="entry name" value="PRK05724.1"/>
    <property type="match status" value="1"/>
</dbReference>
<reference evidence="12" key="1">
    <citation type="journal article" date="2014" name="Int. J. Syst. Evol. Microbiol.">
        <title>Complete genome sequence of Corynebacterium casei LMG S-19264T (=DSM 44701T), isolated from a smear-ripened cheese.</title>
        <authorList>
            <consortium name="US DOE Joint Genome Institute (JGI-PGF)"/>
            <person name="Walter F."/>
            <person name="Albersmeier A."/>
            <person name="Kalinowski J."/>
            <person name="Ruckert C."/>
        </authorList>
    </citation>
    <scope>NUCLEOTIDE SEQUENCE</scope>
    <source>
        <strain evidence="12">CGMCC 1.15290</strain>
    </source>
</reference>
<evidence type="ECO:0000313" key="13">
    <source>
        <dbReference type="Proteomes" id="UP000627292"/>
    </source>
</evidence>
<evidence type="ECO:0000256" key="4">
    <source>
        <dbReference type="ARBA" id="ARBA00022741"/>
    </source>
</evidence>
<dbReference type="HAMAP" id="MF_00823">
    <property type="entry name" value="AcetylCoA_CT_alpha"/>
    <property type="match status" value="1"/>
</dbReference>
<evidence type="ECO:0000259" key="11">
    <source>
        <dbReference type="PROSITE" id="PS50989"/>
    </source>
</evidence>
<dbReference type="NCBIfam" id="NF041504">
    <property type="entry name" value="AccA_sub"/>
    <property type="match status" value="1"/>
</dbReference>
<dbReference type="GO" id="GO:0003989">
    <property type="term" value="F:acetyl-CoA carboxylase activity"/>
    <property type="evidence" value="ECO:0007669"/>
    <property type="project" value="InterPro"/>
</dbReference>
<evidence type="ECO:0000256" key="5">
    <source>
        <dbReference type="ARBA" id="ARBA00022832"/>
    </source>
</evidence>
<accession>A0A917J3C8</accession>
<dbReference type="GO" id="GO:0016743">
    <property type="term" value="F:carboxyl- or carbamoyltransferase activity"/>
    <property type="evidence" value="ECO:0007669"/>
    <property type="project" value="UniProtKB-UniRule"/>
</dbReference>
<evidence type="ECO:0000256" key="3">
    <source>
        <dbReference type="ARBA" id="ARBA00022679"/>
    </source>
</evidence>
<dbReference type="Proteomes" id="UP000627292">
    <property type="component" value="Unassembled WGS sequence"/>
</dbReference>
<evidence type="ECO:0000256" key="9">
    <source>
        <dbReference type="ARBA" id="ARBA00049152"/>
    </source>
</evidence>
<dbReference type="SUPFAM" id="SSF52096">
    <property type="entry name" value="ClpP/crotonase"/>
    <property type="match status" value="1"/>
</dbReference>
<sequence length="316" mass="35011">MYAADRRHFLDFEQPLATVWKQLQNTPEDNPLYTQLQQQLLAMRHVATSHLSAWQTVQLSRHINRPDTLTYLQHITTGFTELHGDRYVHDDKSIVGGLATFNGQTVMFIGHEKGHNLPDRQYRNFGMPHPPGYRKALRLMKLAEKFQKPVVTFINTPGAYPGVASQLQGGGEAIARAIYETLQLRIPVIAVITGEGGSGGALGIGAGDVLLMQQHTWCSVVSPESCSAILWHNSTAKEVAAEQLRLTAAHMLQYGLITGIIPEPTGGAHWDTAQAASHLHQAIAAELEKLSAQSPESRIRQRIEKYAAIGFWEQKN</sequence>
<comment type="pathway">
    <text evidence="1 10">Lipid metabolism; malonyl-CoA biosynthesis; malonyl-CoA from acetyl-CoA: step 1/1.</text>
</comment>
<dbReference type="RefSeq" id="WP_188956119.1">
    <property type="nucleotide sequence ID" value="NZ_BMIB01000004.1"/>
</dbReference>
<dbReference type="GO" id="GO:2001295">
    <property type="term" value="P:malonyl-CoA biosynthetic process"/>
    <property type="evidence" value="ECO:0007669"/>
    <property type="project" value="UniProtKB-UniRule"/>
</dbReference>
<dbReference type="GO" id="GO:0009317">
    <property type="term" value="C:acetyl-CoA carboxylase complex"/>
    <property type="evidence" value="ECO:0007669"/>
    <property type="project" value="InterPro"/>
</dbReference>
<dbReference type="PANTHER" id="PTHR42853">
    <property type="entry name" value="ACETYL-COENZYME A CARBOXYLASE CARBOXYL TRANSFERASE SUBUNIT ALPHA"/>
    <property type="match status" value="1"/>
</dbReference>
<dbReference type="InterPro" id="IPR011763">
    <property type="entry name" value="COA_CT_C"/>
</dbReference>
<comment type="similarity">
    <text evidence="10">Belongs to the AccA family.</text>
</comment>
<keyword evidence="10" id="KW-0963">Cytoplasm</keyword>
<dbReference type="EMBL" id="BMIB01000004">
    <property type="protein sequence ID" value="GGH76916.1"/>
    <property type="molecule type" value="Genomic_DNA"/>
</dbReference>
<name>A0A917J3C8_9BACT</name>
<dbReference type="InterPro" id="IPR029045">
    <property type="entry name" value="ClpP/crotonase-like_dom_sf"/>
</dbReference>
<keyword evidence="6 10" id="KW-0067">ATP-binding</keyword>
<evidence type="ECO:0000256" key="6">
    <source>
        <dbReference type="ARBA" id="ARBA00022840"/>
    </source>
</evidence>
<evidence type="ECO:0000256" key="10">
    <source>
        <dbReference type="HAMAP-Rule" id="MF_00823"/>
    </source>
</evidence>
<organism evidence="12 13">
    <name type="scientific">Filimonas zeae</name>
    <dbReference type="NCBI Taxonomy" id="1737353"/>
    <lineage>
        <taxon>Bacteria</taxon>
        <taxon>Pseudomonadati</taxon>
        <taxon>Bacteroidota</taxon>
        <taxon>Chitinophagia</taxon>
        <taxon>Chitinophagales</taxon>
        <taxon>Chitinophagaceae</taxon>
        <taxon>Filimonas</taxon>
    </lineage>
</organism>
<protein>
    <recommendedName>
        <fullName evidence="10">Acetyl-coenzyme A carboxylase carboxyl transferase subunit alpha</fullName>
        <shortName evidence="10">ACCase subunit alpha</shortName>
        <shortName evidence="10">Acetyl-CoA carboxylase carboxyltransferase subunit alpha</shortName>
        <ecNumber evidence="10">2.1.3.15</ecNumber>
    </recommendedName>
</protein>
<dbReference type="GO" id="GO:0005524">
    <property type="term" value="F:ATP binding"/>
    <property type="evidence" value="ECO:0007669"/>
    <property type="project" value="UniProtKB-KW"/>
</dbReference>
<dbReference type="PROSITE" id="PS50989">
    <property type="entry name" value="COA_CT_CTER"/>
    <property type="match status" value="1"/>
</dbReference>
<dbReference type="GO" id="GO:0006633">
    <property type="term" value="P:fatty acid biosynthetic process"/>
    <property type="evidence" value="ECO:0007669"/>
    <property type="project" value="UniProtKB-KW"/>
</dbReference>
<keyword evidence="7 10" id="KW-0443">Lipid metabolism</keyword>
<keyword evidence="3 10" id="KW-0808">Transferase</keyword>
<dbReference type="AlphaFoldDB" id="A0A917J3C8"/>
<evidence type="ECO:0000313" key="12">
    <source>
        <dbReference type="EMBL" id="GGH76916.1"/>
    </source>
</evidence>
<proteinExistence type="inferred from homology"/>
<feature type="domain" description="CoA carboxyltransferase C-terminal" evidence="11">
    <location>
        <begin position="35"/>
        <end position="289"/>
    </location>
</feature>
<comment type="caution">
    <text evidence="12">The sequence shown here is derived from an EMBL/GenBank/DDBJ whole genome shotgun (WGS) entry which is preliminary data.</text>
</comment>
<keyword evidence="4 10" id="KW-0547">Nucleotide-binding</keyword>
<dbReference type="Pfam" id="PF03255">
    <property type="entry name" value="ACCA"/>
    <property type="match status" value="1"/>
</dbReference>
<evidence type="ECO:0000256" key="8">
    <source>
        <dbReference type="ARBA" id="ARBA00023160"/>
    </source>
</evidence>
<keyword evidence="2 10" id="KW-0444">Lipid biosynthesis</keyword>
<dbReference type="NCBIfam" id="TIGR00513">
    <property type="entry name" value="accA"/>
    <property type="match status" value="1"/>
</dbReference>
<dbReference type="Gene3D" id="3.90.226.10">
    <property type="entry name" value="2-enoyl-CoA Hydratase, Chain A, domain 1"/>
    <property type="match status" value="1"/>
</dbReference>
<comment type="catalytic activity">
    <reaction evidence="9 10">
        <text>N(6)-carboxybiotinyl-L-lysyl-[protein] + acetyl-CoA = N(6)-biotinyl-L-lysyl-[protein] + malonyl-CoA</text>
        <dbReference type="Rhea" id="RHEA:54728"/>
        <dbReference type="Rhea" id="RHEA-COMP:10505"/>
        <dbReference type="Rhea" id="RHEA-COMP:10506"/>
        <dbReference type="ChEBI" id="CHEBI:57288"/>
        <dbReference type="ChEBI" id="CHEBI:57384"/>
        <dbReference type="ChEBI" id="CHEBI:83144"/>
        <dbReference type="ChEBI" id="CHEBI:83145"/>
        <dbReference type="EC" id="2.1.3.15"/>
    </reaction>
</comment>
<keyword evidence="13" id="KW-1185">Reference proteome</keyword>
<evidence type="ECO:0000256" key="7">
    <source>
        <dbReference type="ARBA" id="ARBA00023098"/>
    </source>
</evidence>
<reference evidence="12" key="2">
    <citation type="submission" date="2020-09" db="EMBL/GenBank/DDBJ databases">
        <authorList>
            <person name="Sun Q."/>
            <person name="Zhou Y."/>
        </authorList>
    </citation>
    <scope>NUCLEOTIDE SEQUENCE</scope>
    <source>
        <strain evidence="12">CGMCC 1.15290</strain>
    </source>
</reference>
<gene>
    <name evidence="10 12" type="primary">accA</name>
    <name evidence="12" type="ORF">GCM10011379_42480</name>
</gene>
<evidence type="ECO:0000256" key="1">
    <source>
        <dbReference type="ARBA" id="ARBA00004956"/>
    </source>
</evidence>
<comment type="subunit">
    <text evidence="10">Acetyl-CoA carboxylase is a heterohexamer composed of biotin carboxyl carrier protein (AccB), biotin carboxylase (AccC) and two subunits each of ACCase subunit alpha (AccA) and ACCase subunit beta (AccD).</text>
</comment>
<dbReference type="PRINTS" id="PR01069">
    <property type="entry name" value="ACCCTRFRASEA"/>
</dbReference>
<dbReference type="PANTHER" id="PTHR42853:SF3">
    <property type="entry name" value="ACETYL-COENZYME A CARBOXYLASE CARBOXYL TRANSFERASE SUBUNIT ALPHA, CHLOROPLASTIC"/>
    <property type="match status" value="1"/>
</dbReference>
<evidence type="ECO:0000256" key="2">
    <source>
        <dbReference type="ARBA" id="ARBA00022516"/>
    </source>
</evidence>
<comment type="function">
    <text evidence="10">Component of the acetyl coenzyme A carboxylase (ACC) complex. First, biotin carboxylase catalyzes the carboxylation of biotin on its carrier protein (BCCP) and then the CO(2) group is transferred by the carboxyltransferase to acetyl-CoA to form malonyl-CoA.</text>
</comment>